<dbReference type="GO" id="GO:0010024">
    <property type="term" value="P:phytochromobilin biosynthetic process"/>
    <property type="evidence" value="ECO:0007669"/>
    <property type="project" value="InterPro"/>
</dbReference>
<proteinExistence type="predicted"/>
<reference evidence="1" key="1">
    <citation type="submission" date="2020-05" db="EMBL/GenBank/DDBJ databases">
        <authorList>
            <person name="Chiriac C."/>
            <person name="Salcher M."/>
            <person name="Ghai R."/>
            <person name="Kavagutti S V."/>
        </authorList>
    </citation>
    <scope>NUCLEOTIDE SEQUENCE</scope>
</reference>
<dbReference type="EMBL" id="LR797250">
    <property type="protein sequence ID" value="CAB4196037.1"/>
    <property type="molecule type" value="Genomic_DNA"/>
</dbReference>
<accession>A0A6J5RNZ6</accession>
<dbReference type="InterPro" id="IPR009249">
    <property type="entry name" value="Ferredoxin-dep_bilin_Rdtase"/>
</dbReference>
<protein>
    <submittedName>
        <fullName evidence="1">Phycocyanobilin:ferredoxin oxidoreductase</fullName>
    </submittedName>
</protein>
<sequence length="220" mass="25600">MNLSPATLIDQLKETQDWIQDVLRGYEEYDEGHRYPWDNFLYRSKTFRRAHLDVVDARVGSKLYMMHLCIFPHIDDPSPVFGFDIISGENKVTGAFHDFSPVVGGTYLDKWYASQVGDQQWSKVRELPEWARQIFSTNMVAAGNIQNSVELEQFLSMVRFNLLNYLANIGNRSTDDFSTAQNKYCRFQKQNPHTPRVMKSLGFNEDVVHEFIQNCLFPEV</sequence>
<dbReference type="GO" id="GO:0016636">
    <property type="term" value="F:oxidoreductase activity, acting on the CH-CH group of donors, iron-sulfur protein as acceptor"/>
    <property type="evidence" value="ECO:0007669"/>
    <property type="project" value="InterPro"/>
</dbReference>
<name>A0A6J5RNZ6_9CAUD</name>
<evidence type="ECO:0000313" key="1">
    <source>
        <dbReference type="EMBL" id="CAB4196037.1"/>
    </source>
</evidence>
<dbReference type="Gene3D" id="3.40.1500.20">
    <property type="match status" value="1"/>
</dbReference>
<dbReference type="GO" id="GO:0050897">
    <property type="term" value="F:cobalt ion binding"/>
    <property type="evidence" value="ECO:0007669"/>
    <property type="project" value="InterPro"/>
</dbReference>
<gene>
    <name evidence="1" type="ORF">UFOVP1298_58</name>
</gene>
<dbReference type="Pfam" id="PF05996">
    <property type="entry name" value="Fe_bilin_red"/>
    <property type="match status" value="1"/>
</dbReference>
<organism evidence="1">
    <name type="scientific">uncultured Caudovirales phage</name>
    <dbReference type="NCBI Taxonomy" id="2100421"/>
    <lineage>
        <taxon>Viruses</taxon>
        <taxon>Duplodnaviria</taxon>
        <taxon>Heunggongvirae</taxon>
        <taxon>Uroviricota</taxon>
        <taxon>Caudoviricetes</taxon>
        <taxon>Peduoviridae</taxon>
        <taxon>Maltschvirus</taxon>
        <taxon>Maltschvirus maltsch</taxon>
    </lineage>
</organism>